<evidence type="ECO:0000313" key="1">
    <source>
        <dbReference type="EMBL" id="CAF1174394.1"/>
    </source>
</evidence>
<proteinExistence type="predicted"/>
<protein>
    <submittedName>
        <fullName evidence="1">Uncharacterized protein</fullName>
    </submittedName>
</protein>
<dbReference type="Proteomes" id="UP000663854">
    <property type="component" value="Unassembled WGS sequence"/>
</dbReference>
<gene>
    <name evidence="2" type="ORF">JXQ802_LOCUS36454</name>
    <name evidence="1" type="ORF">PYM288_LOCUS23449</name>
</gene>
<dbReference type="EMBL" id="CAJNOH010001088">
    <property type="protein sequence ID" value="CAF1174394.1"/>
    <property type="molecule type" value="Genomic_DNA"/>
</dbReference>
<accession>A0A814UDQ2</accession>
<comment type="caution">
    <text evidence="1">The sequence shown here is derived from an EMBL/GenBank/DDBJ whole genome shotgun (WGS) entry which is preliminary data.</text>
</comment>
<dbReference type="EMBL" id="CAJNOL010001872">
    <property type="protein sequence ID" value="CAF1431353.1"/>
    <property type="molecule type" value="Genomic_DNA"/>
</dbReference>
<dbReference type="AlphaFoldDB" id="A0A814UDQ2"/>
<evidence type="ECO:0000313" key="4">
    <source>
        <dbReference type="Proteomes" id="UP000663870"/>
    </source>
</evidence>
<keyword evidence="4" id="KW-1185">Reference proteome</keyword>
<reference evidence="1" key="1">
    <citation type="submission" date="2021-02" db="EMBL/GenBank/DDBJ databases">
        <authorList>
            <person name="Nowell W R."/>
        </authorList>
    </citation>
    <scope>NUCLEOTIDE SEQUENCE</scope>
</reference>
<dbReference type="Proteomes" id="UP000663870">
    <property type="component" value="Unassembled WGS sequence"/>
</dbReference>
<organism evidence="1 3">
    <name type="scientific">Rotaria sordida</name>
    <dbReference type="NCBI Taxonomy" id="392033"/>
    <lineage>
        <taxon>Eukaryota</taxon>
        <taxon>Metazoa</taxon>
        <taxon>Spiralia</taxon>
        <taxon>Gnathifera</taxon>
        <taxon>Rotifera</taxon>
        <taxon>Eurotatoria</taxon>
        <taxon>Bdelloidea</taxon>
        <taxon>Philodinida</taxon>
        <taxon>Philodinidae</taxon>
        <taxon>Rotaria</taxon>
    </lineage>
</organism>
<name>A0A814UDQ2_9BILA</name>
<evidence type="ECO:0000313" key="3">
    <source>
        <dbReference type="Proteomes" id="UP000663854"/>
    </source>
</evidence>
<evidence type="ECO:0000313" key="2">
    <source>
        <dbReference type="EMBL" id="CAF1431353.1"/>
    </source>
</evidence>
<sequence>MPNLERFDLYVKKQGKANEGEEKVEWATLETLTSNSVMPRLRRYSFIYNLSTCDEIQHIFQSSLFNNDKRHIRIQFALHINSLTSIDLSDIIDICNIHSTHYNNIFVQYNDEDKSKLHYTLFTSSWPSWTIFWMNHHNVAPRSGVHQLGIKSPNISLHSLGKLCSDANELVCQHPASFSMVDSLIMAPTPLINLRCLEIHNVVPGLELLFDGNMLPRLHSLRGLIIPLFVAFASRVNQMKTLDTVDHLAITDQGSNEERCFSFKQWHIVLDALPRLRTLLVQLHNGKCPPMVMADLFVNYIKRTTRAPLNLFSCCIDHNSDANNKEDFIIYLEERIEMVCSSVQFALISPTRLDAWM</sequence>